<protein>
    <recommendedName>
        <fullName evidence="4">Transmembrane protein</fullName>
    </recommendedName>
</protein>
<name>A0A067CT89_SAPPC</name>
<evidence type="ECO:0008006" key="4">
    <source>
        <dbReference type="Google" id="ProtNLM"/>
    </source>
</evidence>
<keyword evidence="3" id="KW-1185">Reference proteome</keyword>
<gene>
    <name evidence="2" type="ORF">SPRG_02952</name>
</gene>
<evidence type="ECO:0000313" key="2">
    <source>
        <dbReference type="EMBL" id="KDO32475.1"/>
    </source>
</evidence>
<dbReference type="AlphaFoldDB" id="A0A067CT89"/>
<feature type="transmembrane region" description="Helical" evidence="1">
    <location>
        <begin position="359"/>
        <end position="383"/>
    </location>
</feature>
<dbReference type="KEGG" id="spar:SPRG_02952"/>
<dbReference type="OMA" id="MACASFG"/>
<dbReference type="GeneID" id="24125488"/>
<sequence>MRSCDAKKRASFKVWARLLANLTAYISVSLSLCSSVVAIGAGALNRRLLFYSVENDVFHPLSQSCLLTSTGFAPNSCSRAEWSLLATPAAWVATGNQLAHLIDVPPASTLYVTTCVVGCNDKLSAASVQLLVGYKSYPECNPTHGGQPIAGMVLLEGATVDSVYPHGAYLLTVFADASMNRTTMFVDSNDIKTSVVDKIERVLVGVDGSSQAYADGANAIVHSTPLGAHYGIEASCTAQIVDVSTKVQGQAGWSYGKHSKIAVVTGKACGHVVANALEIEVLLAILFVVTLIGCSADIITTLQGVRGVLQQKPVLTYDFISSLERRRGLHLVGMCNMYPAAIYLDVGRLYDASSTYGELVWFCAVVVVAMLSAWVWSMACASFGSSAASGS</sequence>
<dbReference type="OrthoDB" id="10451507at2759"/>
<feature type="transmembrane region" description="Helical" evidence="1">
    <location>
        <begin position="329"/>
        <end position="347"/>
    </location>
</feature>
<dbReference type="VEuPathDB" id="FungiDB:SPRG_02952"/>
<keyword evidence="1" id="KW-0472">Membrane</keyword>
<evidence type="ECO:0000256" key="1">
    <source>
        <dbReference type="SAM" id="Phobius"/>
    </source>
</evidence>
<proteinExistence type="predicted"/>
<accession>A0A067CT89</accession>
<dbReference type="RefSeq" id="XP_012196926.1">
    <property type="nucleotide sequence ID" value="XM_012341536.1"/>
</dbReference>
<organism evidence="2 3">
    <name type="scientific">Saprolegnia parasitica (strain CBS 223.65)</name>
    <dbReference type="NCBI Taxonomy" id="695850"/>
    <lineage>
        <taxon>Eukaryota</taxon>
        <taxon>Sar</taxon>
        <taxon>Stramenopiles</taxon>
        <taxon>Oomycota</taxon>
        <taxon>Saprolegniomycetes</taxon>
        <taxon>Saprolegniales</taxon>
        <taxon>Saprolegniaceae</taxon>
        <taxon>Saprolegnia</taxon>
    </lineage>
</organism>
<keyword evidence="1" id="KW-0812">Transmembrane</keyword>
<reference evidence="2 3" key="1">
    <citation type="journal article" date="2013" name="PLoS Genet.">
        <title>Distinctive expansion of potential virulence genes in the genome of the oomycete fish pathogen Saprolegnia parasitica.</title>
        <authorList>
            <person name="Jiang R.H."/>
            <person name="de Bruijn I."/>
            <person name="Haas B.J."/>
            <person name="Belmonte R."/>
            <person name="Lobach L."/>
            <person name="Christie J."/>
            <person name="van den Ackerveken G."/>
            <person name="Bottin A."/>
            <person name="Bulone V."/>
            <person name="Diaz-Moreno S.M."/>
            <person name="Dumas B."/>
            <person name="Fan L."/>
            <person name="Gaulin E."/>
            <person name="Govers F."/>
            <person name="Grenville-Briggs L.J."/>
            <person name="Horner N.R."/>
            <person name="Levin J.Z."/>
            <person name="Mammella M."/>
            <person name="Meijer H.J."/>
            <person name="Morris P."/>
            <person name="Nusbaum C."/>
            <person name="Oome S."/>
            <person name="Phillips A.J."/>
            <person name="van Rooyen D."/>
            <person name="Rzeszutek E."/>
            <person name="Saraiva M."/>
            <person name="Secombes C.J."/>
            <person name="Seidl M.F."/>
            <person name="Snel B."/>
            <person name="Stassen J.H."/>
            <person name="Sykes S."/>
            <person name="Tripathy S."/>
            <person name="van den Berg H."/>
            <person name="Vega-Arreguin J.C."/>
            <person name="Wawra S."/>
            <person name="Young S.K."/>
            <person name="Zeng Q."/>
            <person name="Dieguez-Uribeondo J."/>
            <person name="Russ C."/>
            <person name="Tyler B.M."/>
            <person name="van West P."/>
        </authorList>
    </citation>
    <scope>NUCLEOTIDE SEQUENCE [LARGE SCALE GENOMIC DNA]</scope>
    <source>
        <strain evidence="2 3">CBS 223.65</strain>
    </source>
</reference>
<dbReference type="EMBL" id="KK583195">
    <property type="protein sequence ID" value="KDO32475.1"/>
    <property type="molecule type" value="Genomic_DNA"/>
</dbReference>
<dbReference type="Proteomes" id="UP000030745">
    <property type="component" value="Unassembled WGS sequence"/>
</dbReference>
<evidence type="ECO:0000313" key="3">
    <source>
        <dbReference type="Proteomes" id="UP000030745"/>
    </source>
</evidence>
<keyword evidence="1" id="KW-1133">Transmembrane helix</keyword>